<dbReference type="InterPro" id="IPR016162">
    <property type="entry name" value="Ald_DH_N"/>
</dbReference>
<evidence type="ECO:0000256" key="1">
    <source>
        <dbReference type="ARBA" id="ARBA00009986"/>
    </source>
</evidence>
<accession>A0A6J5YDF5</accession>
<dbReference type="InterPro" id="IPR016163">
    <property type="entry name" value="Ald_DH_C"/>
</dbReference>
<keyword evidence="2" id="KW-0560">Oxidoreductase</keyword>
<dbReference type="Gene3D" id="3.40.605.10">
    <property type="entry name" value="Aldehyde Dehydrogenase, Chain A, domain 1"/>
    <property type="match status" value="1"/>
</dbReference>
<organism evidence="4">
    <name type="scientific">freshwater metagenome</name>
    <dbReference type="NCBI Taxonomy" id="449393"/>
    <lineage>
        <taxon>unclassified sequences</taxon>
        <taxon>metagenomes</taxon>
        <taxon>ecological metagenomes</taxon>
    </lineage>
</organism>
<sequence>MTDVTPMRIGADLVTTEESMAVLSPYDGHEVGRVPVGTEAHLDAAVAIAVIRRDGEQMPAWQRAEILDRAAVRLAERHEEFAQRIAGEAAKPIRTARVEVTRAIDTFRFSAAAARTLTGETIPIDASVAGGNKIAFVSRVPVGVVAAISPFNFPVNLVVHKIGPAIAAGCPVVLKPASATPLSALALAQMLVEECGLPAGWLNVVTCKGSVANHLVEHDDVALITFTGSPPVGWGIRAKAPRKRVGLELGNNAPVIVEPSADVIGTADKITAAATAFAGQSCISVQRVFVHRSIAEAFTARLVEGFSALVVGDPMDEATSVSAMIDSGETQRVAGWITEAVSDGAKVAFGGSVDDNGVLQPTVLVDVTPEMEVCRTEVFGPLVGVQVYDDVEDALRMANDSRYGLQAGIFTADLDTAMKAARRLDFGGVLINEVPTWRADQMPYGGLRDSGNTREGPAYAVREMTEERLVVIHSPSL</sequence>
<gene>
    <name evidence="4" type="ORF">UFOPK1392_02029</name>
</gene>
<dbReference type="InterPro" id="IPR051020">
    <property type="entry name" value="ALDH-related_metabolic_enz"/>
</dbReference>
<dbReference type="EMBL" id="CAEMXZ010000123">
    <property type="protein sequence ID" value="CAB4324264.1"/>
    <property type="molecule type" value="Genomic_DNA"/>
</dbReference>
<proteinExistence type="inferred from homology"/>
<evidence type="ECO:0000259" key="3">
    <source>
        <dbReference type="Pfam" id="PF00171"/>
    </source>
</evidence>
<protein>
    <submittedName>
        <fullName evidence="4">Unannotated protein</fullName>
    </submittedName>
</protein>
<dbReference type="PANTHER" id="PTHR42991">
    <property type="entry name" value="ALDEHYDE DEHYDROGENASE"/>
    <property type="match status" value="1"/>
</dbReference>
<evidence type="ECO:0000256" key="2">
    <source>
        <dbReference type="ARBA" id="ARBA00023002"/>
    </source>
</evidence>
<dbReference type="InterPro" id="IPR015590">
    <property type="entry name" value="Aldehyde_DH_dom"/>
</dbReference>
<reference evidence="4" key="1">
    <citation type="submission" date="2020-05" db="EMBL/GenBank/DDBJ databases">
        <authorList>
            <person name="Chiriac C."/>
            <person name="Salcher M."/>
            <person name="Ghai R."/>
            <person name="Kavagutti S V."/>
        </authorList>
    </citation>
    <scope>NUCLEOTIDE SEQUENCE</scope>
</reference>
<dbReference type="InterPro" id="IPR016161">
    <property type="entry name" value="Ald_DH/histidinol_DH"/>
</dbReference>
<feature type="domain" description="Aldehyde dehydrogenase" evidence="3">
    <location>
        <begin position="17"/>
        <end position="468"/>
    </location>
</feature>
<dbReference type="GO" id="GO:0008911">
    <property type="term" value="F:lactaldehyde dehydrogenase (NAD+) activity"/>
    <property type="evidence" value="ECO:0007669"/>
    <property type="project" value="TreeGrafter"/>
</dbReference>
<dbReference type="Gene3D" id="3.40.309.10">
    <property type="entry name" value="Aldehyde Dehydrogenase, Chain A, domain 2"/>
    <property type="match status" value="1"/>
</dbReference>
<dbReference type="Pfam" id="PF00171">
    <property type="entry name" value="Aldedh"/>
    <property type="match status" value="1"/>
</dbReference>
<dbReference type="SUPFAM" id="SSF53720">
    <property type="entry name" value="ALDH-like"/>
    <property type="match status" value="1"/>
</dbReference>
<comment type="similarity">
    <text evidence="1">Belongs to the aldehyde dehydrogenase family.</text>
</comment>
<name>A0A6J5YDF5_9ZZZZ</name>
<dbReference type="AlphaFoldDB" id="A0A6J5YDF5"/>
<evidence type="ECO:0000313" key="4">
    <source>
        <dbReference type="EMBL" id="CAB4324264.1"/>
    </source>
</evidence>
<dbReference type="PANTHER" id="PTHR42991:SF1">
    <property type="entry name" value="ALDEHYDE DEHYDROGENASE"/>
    <property type="match status" value="1"/>
</dbReference>